<name>C1B5E8_RHOOB</name>
<dbReference type="AlphaFoldDB" id="C1B5E8"/>
<dbReference type="EMBL" id="AP011115">
    <property type="protein sequence ID" value="BAH51074.1"/>
    <property type="molecule type" value="Genomic_DNA"/>
</dbReference>
<dbReference type="Proteomes" id="UP000002212">
    <property type="component" value="Chromosome"/>
</dbReference>
<dbReference type="KEGG" id="rop:ROP_28270"/>
<dbReference type="RefSeq" id="WP_012690030.1">
    <property type="nucleotide sequence ID" value="NC_012522.1"/>
</dbReference>
<evidence type="ECO:0000313" key="1">
    <source>
        <dbReference type="EMBL" id="BAH51074.1"/>
    </source>
</evidence>
<dbReference type="PATRIC" id="fig|632772.20.peg.2952"/>
<sequence length="150" mass="16878">MNRNQPFVREMAIHIVHLHRAGETDKALNLRKQPQGVTVDDEQLHRALAQLYGLPDQSNEAMEVWVRSQYLADGRDKGLSSRSNASWGAPCLLTGEGTSDVEKQIISRGLTTDVVVTRQVAGRGSGSVGFRSQASVDHERRYWWRDSRYS</sequence>
<proteinExistence type="predicted"/>
<gene>
    <name evidence="1" type="ordered locus">ROP_28270</name>
</gene>
<evidence type="ECO:0000313" key="2">
    <source>
        <dbReference type="Proteomes" id="UP000002212"/>
    </source>
</evidence>
<reference evidence="1 2" key="1">
    <citation type="submission" date="2009-03" db="EMBL/GenBank/DDBJ databases">
        <title>Comparison of the complete genome sequences of Rhodococcus erythropolis PR4 and Rhodococcus opacus B4.</title>
        <authorList>
            <person name="Takarada H."/>
            <person name="Sekine M."/>
            <person name="Hosoyama A."/>
            <person name="Yamada R."/>
            <person name="Fujisawa T."/>
            <person name="Omata S."/>
            <person name="Shimizu A."/>
            <person name="Tsukatani N."/>
            <person name="Tanikawa S."/>
            <person name="Fujita N."/>
            <person name="Harayama S."/>
        </authorList>
    </citation>
    <scope>NUCLEOTIDE SEQUENCE [LARGE SCALE GENOMIC DNA]</scope>
    <source>
        <strain evidence="1 2">B4</strain>
    </source>
</reference>
<dbReference type="HOGENOM" id="CLU_1739114_0_0_11"/>
<organism evidence="1 2">
    <name type="scientific">Rhodococcus opacus (strain B4)</name>
    <dbReference type="NCBI Taxonomy" id="632772"/>
    <lineage>
        <taxon>Bacteria</taxon>
        <taxon>Bacillati</taxon>
        <taxon>Actinomycetota</taxon>
        <taxon>Actinomycetes</taxon>
        <taxon>Mycobacteriales</taxon>
        <taxon>Nocardiaceae</taxon>
        <taxon>Rhodococcus</taxon>
    </lineage>
</organism>
<accession>C1B5E8</accession>
<protein>
    <submittedName>
        <fullName evidence="1">Uncharacterized protein</fullName>
    </submittedName>
</protein>